<dbReference type="EMBL" id="FPCA01000003">
    <property type="protein sequence ID" value="SFU82146.1"/>
    <property type="molecule type" value="Genomic_DNA"/>
</dbReference>
<dbReference type="PANTHER" id="PTHR33692">
    <property type="entry name" value="RIBOSOME MATURATION FACTOR RIMM"/>
    <property type="match status" value="1"/>
</dbReference>
<sequence length="193" mass="22203">MHVDDCFLLGYIVKTHGTKGQVAAFFDVDFPEDYEDLESVFLEQKGRLIPFFIESIEPQNKGRFIIKFEDVKSIEQAETLRGTSIYLPLNELPELEEGQFYFHEVVGYQVVDAQHGPLGIVKEFYDLPQQQLMVMVYLDQEMLVPVIDEVFVRADHEAKVLHVNMPEGLLEVYTEPSNPNEADDLDESGEEEK</sequence>
<dbReference type="GO" id="GO:0005737">
    <property type="term" value="C:cytoplasm"/>
    <property type="evidence" value="ECO:0007669"/>
    <property type="project" value="UniProtKB-SubCell"/>
</dbReference>
<proteinExistence type="inferred from homology"/>
<comment type="similarity">
    <text evidence="5">Belongs to the RimM family.</text>
</comment>
<dbReference type="Gene3D" id="2.40.30.60">
    <property type="entry name" value="RimM"/>
    <property type="match status" value="1"/>
</dbReference>
<dbReference type="PANTHER" id="PTHR33692:SF1">
    <property type="entry name" value="RIBOSOME MATURATION FACTOR RIMM"/>
    <property type="match status" value="1"/>
</dbReference>
<reference evidence="10" key="1">
    <citation type="submission" date="2016-10" db="EMBL/GenBank/DDBJ databases">
        <authorList>
            <person name="Varghese N."/>
        </authorList>
    </citation>
    <scope>NUCLEOTIDE SEQUENCE [LARGE SCALE GENOMIC DNA]</scope>
    <source>
        <strain evidence="10">DSM 18820</strain>
    </source>
</reference>
<dbReference type="InterPro" id="IPR011961">
    <property type="entry name" value="RimM"/>
</dbReference>
<comment type="subcellular location">
    <subcellularLocation>
        <location evidence="5">Cytoplasm</location>
    </subcellularLocation>
</comment>
<feature type="region of interest" description="Disordered" evidence="6">
    <location>
        <begin position="173"/>
        <end position="193"/>
    </location>
</feature>
<dbReference type="GO" id="GO:0042274">
    <property type="term" value="P:ribosomal small subunit biogenesis"/>
    <property type="evidence" value="ECO:0007669"/>
    <property type="project" value="UniProtKB-UniRule"/>
</dbReference>
<dbReference type="InterPro" id="IPR036976">
    <property type="entry name" value="RimM_N_sf"/>
</dbReference>
<evidence type="ECO:0000256" key="5">
    <source>
        <dbReference type="HAMAP-Rule" id="MF_00014"/>
    </source>
</evidence>
<dbReference type="SUPFAM" id="SSF50346">
    <property type="entry name" value="PRC-barrel domain"/>
    <property type="match status" value="1"/>
</dbReference>
<dbReference type="GO" id="GO:0043022">
    <property type="term" value="F:ribosome binding"/>
    <property type="evidence" value="ECO:0007669"/>
    <property type="project" value="InterPro"/>
</dbReference>
<dbReference type="RefSeq" id="WP_068838351.1">
    <property type="nucleotide sequence ID" value="NZ_BMXC01000003.1"/>
</dbReference>
<name>A0A1I7JAA6_9BACT</name>
<comment type="subunit">
    <text evidence="5">Binds ribosomal protein uS19.</text>
</comment>
<organism evidence="9 10">
    <name type="scientific">Pontibacter akesuensis</name>
    <dbReference type="NCBI Taxonomy" id="388950"/>
    <lineage>
        <taxon>Bacteria</taxon>
        <taxon>Pseudomonadati</taxon>
        <taxon>Bacteroidota</taxon>
        <taxon>Cytophagia</taxon>
        <taxon>Cytophagales</taxon>
        <taxon>Hymenobacteraceae</taxon>
        <taxon>Pontibacter</taxon>
    </lineage>
</organism>
<feature type="domain" description="RimM N-terminal" evidence="7">
    <location>
        <begin position="9"/>
        <end position="88"/>
    </location>
</feature>
<dbReference type="Pfam" id="PF24986">
    <property type="entry name" value="PRC_RimM"/>
    <property type="match status" value="1"/>
</dbReference>
<evidence type="ECO:0000256" key="1">
    <source>
        <dbReference type="ARBA" id="ARBA00022490"/>
    </source>
</evidence>
<dbReference type="HAMAP" id="MF_00014">
    <property type="entry name" value="Ribosome_mat_RimM"/>
    <property type="match status" value="1"/>
</dbReference>
<evidence type="ECO:0000256" key="2">
    <source>
        <dbReference type="ARBA" id="ARBA00022517"/>
    </source>
</evidence>
<keyword evidence="1 5" id="KW-0963">Cytoplasm</keyword>
<protein>
    <recommendedName>
        <fullName evidence="5">Ribosome maturation factor RimM</fullName>
    </recommendedName>
</protein>
<keyword evidence="4 5" id="KW-0143">Chaperone</keyword>
<dbReference type="InterPro" id="IPR011033">
    <property type="entry name" value="PRC_barrel-like_sf"/>
</dbReference>
<dbReference type="OrthoDB" id="9810331at2"/>
<evidence type="ECO:0000259" key="7">
    <source>
        <dbReference type="Pfam" id="PF01782"/>
    </source>
</evidence>
<evidence type="ECO:0000256" key="4">
    <source>
        <dbReference type="ARBA" id="ARBA00023186"/>
    </source>
</evidence>
<feature type="compositionally biased region" description="Acidic residues" evidence="6">
    <location>
        <begin position="181"/>
        <end position="193"/>
    </location>
</feature>
<dbReference type="GO" id="GO:0006364">
    <property type="term" value="P:rRNA processing"/>
    <property type="evidence" value="ECO:0007669"/>
    <property type="project" value="UniProtKB-UniRule"/>
</dbReference>
<dbReference type="GO" id="GO:0005840">
    <property type="term" value="C:ribosome"/>
    <property type="evidence" value="ECO:0007669"/>
    <property type="project" value="InterPro"/>
</dbReference>
<dbReference type="NCBIfam" id="TIGR02273">
    <property type="entry name" value="16S_RimM"/>
    <property type="match status" value="1"/>
</dbReference>
<dbReference type="InterPro" id="IPR056792">
    <property type="entry name" value="PRC_RimM"/>
</dbReference>
<comment type="domain">
    <text evidence="5">The PRC barrel domain binds ribosomal protein uS19.</text>
</comment>
<evidence type="ECO:0000313" key="9">
    <source>
        <dbReference type="EMBL" id="SFU82146.1"/>
    </source>
</evidence>
<comment type="function">
    <text evidence="5">An accessory protein needed during the final step in the assembly of 30S ribosomal subunit, possibly for assembly of the head region. Essential for efficient processing of 16S rRNA. May be needed both before and after RbfA during the maturation of 16S rRNA. It has affinity for free ribosomal 30S subunits but not for 70S ribosomes.</text>
</comment>
<keyword evidence="10" id="KW-1185">Reference proteome</keyword>
<accession>A0A1I7JAA6</accession>
<dbReference type="STRING" id="388950.GCA_001611675_02421"/>
<dbReference type="Proteomes" id="UP000182491">
    <property type="component" value="Unassembled WGS sequence"/>
</dbReference>
<dbReference type="SUPFAM" id="SSF50447">
    <property type="entry name" value="Translation proteins"/>
    <property type="match status" value="1"/>
</dbReference>
<keyword evidence="2 5" id="KW-0690">Ribosome biogenesis</keyword>
<dbReference type="Gene3D" id="2.30.30.240">
    <property type="entry name" value="PRC-barrel domain"/>
    <property type="match status" value="1"/>
</dbReference>
<feature type="domain" description="Ribosome maturation factor RimM PRC barrel" evidence="8">
    <location>
        <begin position="103"/>
        <end position="169"/>
    </location>
</feature>
<keyword evidence="3 5" id="KW-0698">rRNA processing</keyword>
<evidence type="ECO:0000256" key="6">
    <source>
        <dbReference type="SAM" id="MobiDB-lite"/>
    </source>
</evidence>
<evidence type="ECO:0000256" key="3">
    <source>
        <dbReference type="ARBA" id="ARBA00022552"/>
    </source>
</evidence>
<evidence type="ECO:0000313" key="10">
    <source>
        <dbReference type="Proteomes" id="UP000182491"/>
    </source>
</evidence>
<dbReference type="Pfam" id="PF01782">
    <property type="entry name" value="RimM"/>
    <property type="match status" value="1"/>
</dbReference>
<evidence type="ECO:0000259" key="8">
    <source>
        <dbReference type="Pfam" id="PF24986"/>
    </source>
</evidence>
<dbReference type="InterPro" id="IPR002676">
    <property type="entry name" value="RimM_N"/>
</dbReference>
<dbReference type="AlphaFoldDB" id="A0A1I7JAA6"/>
<dbReference type="InterPro" id="IPR009000">
    <property type="entry name" value="Transl_B-barrel_sf"/>
</dbReference>
<gene>
    <name evidence="5" type="primary">rimM</name>
    <name evidence="9" type="ORF">SAMN04487941_2644</name>
</gene>